<evidence type="ECO:0000313" key="3">
    <source>
        <dbReference type="Proteomes" id="UP000197424"/>
    </source>
</evidence>
<reference evidence="3" key="1">
    <citation type="submission" date="2017-06" db="EMBL/GenBank/DDBJ databases">
        <title>Whole genome sequence of Laribacter hongkongensis LHGZ1.</title>
        <authorList>
            <person name="Chen D."/>
            <person name="Wu H."/>
            <person name="Chen J."/>
        </authorList>
    </citation>
    <scope>NUCLEOTIDE SEQUENCE [LARGE SCALE GENOMIC DNA]</scope>
    <source>
        <strain evidence="3">LHGZ1</strain>
    </source>
</reference>
<protein>
    <recommendedName>
        <fullName evidence="4">Lipoprotein</fullName>
    </recommendedName>
</protein>
<gene>
    <name evidence="2" type="ORF">LHGZ1_0339</name>
</gene>
<dbReference type="Proteomes" id="UP000197424">
    <property type="component" value="Chromosome"/>
</dbReference>
<evidence type="ECO:0000313" key="2">
    <source>
        <dbReference type="EMBL" id="ASJ23170.1"/>
    </source>
</evidence>
<evidence type="ECO:0000256" key="1">
    <source>
        <dbReference type="SAM" id="MobiDB-lite"/>
    </source>
</evidence>
<feature type="region of interest" description="Disordered" evidence="1">
    <location>
        <begin position="1"/>
        <end position="48"/>
    </location>
</feature>
<name>A0A248LEE7_9NEIS</name>
<dbReference type="PROSITE" id="PS51257">
    <property type="entry name" value="PROKAR_LIPOPROTEIN"/>
    <property type="match status" value="1"/>
</dbReference>
<organism evidence="2 3">
    <name type="scientific">Laribacter hongkongensis</name>
    <dbReference type="NCBI Taxonomy" id="168471"/>
    <lineage>
        <taxon>Bacteria</taxon>
        <taxon>Pseudomonadati</taxon>
        <taxon>Pseudomonadota</taxon>
        <taxon>Betaproteobacteria</taxon>
        <taxon>Neisseriales</taxon>
        <taxon>Aquaspirillaceae</taxon>
        <taxon>Laribacter</taxon>
    </lineage>
</organism>
<proteinExistence type="predicted"/>
<evidence type="ECO:0008006" key="4">
    <source>
        <dbReference type="Google" id="ProtNLM"/>
    </source>
</evidence>
<accession>A0A248LEE7</accession>
<dbReference type="EMBL" id="CP022115">
    <property type="protein sequence ID" value="ASJ23170.1"/>
    <property type="molecule type" value="Genomic_DNA"/>
</dbReference>
<sequence>MAAACGRSGTGVPLSVSCGGSQIPDISPATAASGATNREASGLMPPAR</sequence>
<dbReference type="AlphaFoldDB" id="A0A248LEE7"/>